<comment type="similarity">
    <text evidence="3">Belongs to the bacterial ribosomal protein bS16 family.</text>
</comment>
<dbReference type="Pfam" id="PF00886">
    <property type="entry name" value="Ribosomal_S16"/>
    <property type="match status" value="1"/>
</dbReference>
<dbReference type="PANTHER" id="PTHR12919:SF20">
    <property type="entry name" value="SMALL RIBOSOMAL SUBUNIT PROTEIN BS16M"/>
    <property type="match status" value="1"/>
</dbReference>
<evidence type="ECO:0000256" key="1">
    <source>
        <dbReference type="ARBA" id="ARBA00022980"/>
    </source>
</evidence>
<dbReference type="HAMAP" id="MF_00385">
    <property type="entry name" value="Ribosomal_bS16"/>
    <property type="match status" value="1"/>
</dbReference>
<proteinExistence type="inferred from homology"/>
<keyword evidence="1 3" id="KW-0689">Ribosomal protein</keyword>
<accession>A0ABY4SV05</accession>
<evidence type="ECO:0000313" key="4">
    <source>
        <dbReference type="EMBL" id="URJ25254.1"/>
    </source>
</evidence>
<dbReference type="EMBL" id="CP097762">
    <property type="protein sequence ID" value="URJ25254.1"/>
    <property type="molecule type" value="Genomic_DNA"/>
</dbReference>
<evidence type="ECO:0000313" key="5">
    <source>
        <dbReference type="Proteomes" id="UP001056834"/>
    </source>
</evidence>
<evidence type="ECO:0000256" key="3">
    <source>
        <dbReference type="HAMAP-Rule" id="MF_00385"/>
    </source>
</evidence>
<dbReference type="InterPro" id="IPR000307">
    <property type="entry name" value="Ribosomal_bS16"/>
</dbReference>
<organism evidence="4 5">
    <name type="scientific">Candidatus Blochmannia ocreatus</name>
    <name type="common">nom. nud.</name>
    <dbReference type="NCBI Taxonomy" id="251538"/>
    <lineage>
        <taxon>Bacteria</taxon>
        <taxon>Pseudomonadati</taxon>
        <taxon>Pseudomonadota</taxon>
        <taxon>Gammaproteobacteria</taxon>
        <taxon>Enterobacterales</taxon>
        <taxon>Enterobacteriaceae</taxon>
        <taxon>ant endosymbionts</taxon>
        <taxon>Candidatus Blochmanniella</taxon>
    </lineage>
</organism>
<dbReference type="NCBIfam" id="TIGR00002">
    <property type="entry name" value="S16"/>
    <property type="match status" value="1"/>
</dbReference>
<gene>
    <name evidence="3 4" type="primary">rpsP</name>
    <name evidence="4" type="ORF">M9405_00780</name>
</gene>
<keyword evidence="5" id="KW-1185">Reference proteome</keyword>
<dbReference type="InterPro" id="IPR023803">
    <property type="entry name" value="Ribosomal_bS16_dom_sf"/>
</dbReference>
<evidence type="ECO:0000256" key="2">
    <source>
        <dbReference type="ARBA" id="ARBA00023274"/>
    </source>
</evidence>
<sequence length="89" mass="10434">MLRIRLARGGCKQAPFYHIVVANKKNARDGRFIERLGYFNPIAKHSNIKLNINTKRTEYWLKIGACPSKRVFKLIKIYNKDINTMILKI</sequence>
<dbReference type="SUPFAM" id="SSF54565">
    <property type="entry name" value="Ribosomal protein S16"/>
    <property type="match status" value="1"/>
</dbReference>
<keyword evidence="2 3" id="KW-0687">Ribonucleoprotein</keyword>
<dbReference type="Gene3D" id="3.30.1320.10">
    <property type="match status" value="1"/>
</dbReference>
<reference evidence="4" key="1">
    <citation type="submission" date="2022-05" db="EMBL/GenBank/DDBJ databases">
        <title>Impact of host demography and evolutionary history on endosymbiont molecular evolution: a test in carpenter ants (Genus Camponotus) and their Blochmannia endosymbionts.</title>
        <authorList>
            <person name="Manthey J.D."/>
            <person name="Giron J.C."/>
            <person name="Hruska J.P."/>
        </authorList>
    </citation>
    <scope>NUCLEOTIDE SEQUENCE</scope>
    <source>
        <strain evidence="4">C-006</strain>
    </source>
</reference>
<dbReference type="PANTHER" id="PTHR12919">
    <property type="entry name" value="30S RIBOSOMAL PROTEIN S16"/>
    <property type="match status" value="1"/>
</dbReference>
<dbReference type="Proteomes" id="UP001056834">
    <property type="component" value="Chromosome"/>
</dbReference>
<protein>
    <recommendedName>
        <fullName evidence="3">Small ribosomal subunit protein bS16</fullName>
    </recommendedName>
</protein>
<dbReference type="GO" id="GO:0005840">
    <property type="term" value="C:ribosome"/>
    <property type="evidence" value="ECO:0007669"/>
    <property type="project" value="UniProtKB-KW"/>
</dbReference>
<name>A0ABY4SV05_9ENTR</name>
<dbReference type="RefSeq" id="WP_250223385.1">
    <property type="nucleotide sequence ID" value="NZ_CP097762.1"/>
</dbReference>